<dbReference type="AlphaFoldDB" id="A0A9Q0Y1Y4"/>
<feature type="region of interest" description="Disordered" evidence="1">
    <location>
        <begin position="1"/>
        <end position="103"/>
    </location>
</feature>
<gene>
    <name evidence="2" type="ORF">JRQ81_013485</name>
</gene>
<accession>A0A9Q0Y1Y4</accession>
<protein>
    <submittedName>
        <fullName evidence="2">Uncharacterized protein</fullName>
    </submittedName>
</protein>
<feature type="non-terminal residue" evidence="2">
    <location>
        <position position="1"/>
    </location>
</feature>
<dbReference type="EMBL" id="JAPFRF010000004">
    <property type="protein sequence ID" value="KAJ7335544.1"/>
    <property type="molecule type" value="Genomic_DNA"/>
</dbReference>
<evidence type="ECO:0000313" key="3">
    <source>
        <dbReference type="Proteomes" id="UP001142489"/>
    </source>
</evidence>
<keyword evidence="3" id="KW-1185">Reference proteome</keyword>
<feature type="compositionally biased region" description="Low complexity" evidence="1">
    <location>
        <begin position="73"/>
        <end position="84"/>
    </location>
</feature>
<evidence type="ECO:0000313" key="2">
    <source>
        <dbReference type="EMBL" id="KAJ7335544.1"/>
    </source>
</evidence>
<dbReference type="Proteomes" id="UP001142489">
    <property type="component" value="Unassembled WGS sequence"/>
</dbReference>
<name>A0A9Q0Y1Y4_9SAUR</name>
<comment type="caution">
    <text evidence="2">The sequence shown here is derived from an EMBL/GenBank/DDBJ whole genome shotgun (WGS) entry which is preliminary data.</text>
</comment>
<evidence type="ECO:0000256" key="1">
    <source>
        <dbReference type="SAM" id="MobiDB-lite"/>
    </source>
</evidence>
<proteinExistence type="predicted"/>
<organism evidence="2 3">
    <name type="scientific">Phrynocephalus forsythii</name>
    <dbReference type="NCBI Taxonomy" id="171643"/>
    <lineage>
        <taxon>Eukaryota</taxon>
        <taxon>Metazoa</taxon>
        <taxon>Chordata</taxon>
        <taxon>Craniata</taxon>
        <taxon>Vertebrata</taxon>
        <taxon>Euteleostomi</taxon>
        <taxon>Lepidosauria</taxon>
        <taxon>Squamata</taxon>
        <taxon>Bifurcata</taxon>
        <taxon>Unidentata</taxon>
        <taxon>Episquamata</taxon>
        <taxon>Toxicofera</taxon>
        <taxon>Iguania</taxon>
        <taxon>Acrodonta</taxon>
        <taxon>Agamidae</taxon>
        <taxon>Agaminae</taxon>
        <taxon>Phrynocephalus</taxon>
    </lineage>
</organism>
<sequence length="226" mass="24688">RGNKLRAHFSARQTHSSRAQKHAHLPVPSKGRSQAPVPPASRPLLRAEEASPSALSRELPRATETAGEEKSSAKAAPRPRWRAGGAERRREAGRPGVAGCGVRGAGREEAWDSRWRDPSLGKGAGAGAGRACLWRCFVSADAQLRARQIAEPPAQEGGNCFNLHSPMLKGYLMQKGAILCRNFKNSVLISISSQKKNRTASKKPCEIHQIHMHTDLLHRSLPVRRK</sequence>
<reference evidence="2" key="1">
    <citation type="journal article" date="2023" name="DNA Res.">
        <title>Chromosome-level genome assembly of Phrynocephalus forsythii using third-generation DNA sequencing and Hi-C analysis.</title>
        <authorList>
            <person name="Qi Y."/>
            <person name="Zhao W."/>
            <person name="Zhao Y."/>
            <person name="Niu C."/>
            <person name="Cao S."/>
            <person name="Zhang Y."/>
        </authorList>
    </citation>
    <scope>NUCLEOTIDE SEQUENCE</scope>
    <source>
        <tissue evidence="2">Muscle</tissue>
    </source>
</reference>